<evidence type="ECO:0000313" key="5">
    <source>
        <dbReference type="EMBL" id="MCI19235.1"/>
    </source>
</evidence>
<evidence type="ECO:0000313" key="6">
    <source>
        <dbReference type="Proteomes" id="UP000265520"/>
    </source>
</evidence>
<dbReference type="EMBL" id="LXQA010113865">
    <property type="protein sequence ID" value="MCI19235.1"/>
    <property type="molecule type" value="Genomic_DNA"/>
</dbReference>
<proteinExistence type="predicted"/>
<organism evidence="5 6">
    <name type="scientific">Trifolium medium</name>
    <dbReference type="NCBI Taxonomy" id="97028"/>
    <lineage>
        <taxon>Eukaryota</taxon>
        <taxon>Viridiplantae</taxon>
        <taxon>Streptophyta</taxon>
        <taxon>Embryophyta</taxon>
        <taxon>Tracheophyta</taxon>
        <taxon>Spermatophyta</taxon>
        <taxon>Magnoliopsida</taxon>
        <taxon>eudicotyledons</taxon>
        <taxon>Gunneridae</taxon>
        <taxon>Pentapetalae</taxon>
        <taxon>rosids</taxon>
        <taxon>fabids</taxon>
        <taxon>Fabales</taxon>
        <taxon>Fabaceae</taxon>
        <taxon>Papilionoideae</taxon>
        <taxon>50 kb inversion clade</taxon>
        <taxon>NPAAA clade</taxon>
        <taxon>Hologalegina</taxon>
        <taxon>IRL clade</taxon>
        <taxon>Trifolieae</taxon>
        <taxon>Trifolium</taxon>
    </lineage>
</organism>
<dbReference type="GO" id="GO:0009506">
    <property type="term" value="C:plasmodesma"/>
    <property type="evidence" value="ECO:0007669"/>
    <property type="project" value="UniProtKB-ARBA"/>
</dbReference>
<dbReference type="Pfam" id="PF07983">
    <property type="entry name" value="X8"/>
    <property type="match status" value="1"/>
</dbReference>
<dbReference type="InterPro" id="IPR044788">
    <property type="entry name" value="X8_dom_prot"/>
</dbReference>
<name>A0A392Q7J7_9FABA</name>
<dbReference type="SMART" id="SM00768">
    <property type="entry name" value="X8"/>
    <property type="match status" value="1"/>
</dbReference>
<dbReference type="PANTHER" id="PTHR31044">
    <property type="entry name" value="BETA-1,3 GLUCANASE"/>
    <property type="match status" value="1"/>
</dbReference>
<reference evidence="5 6" key="1">
    <citation type="journal article" date="2018" name="Front. Plant Sci.">
        <title>Red Clover (Trifolium pratense) and Zigzag Clover (T. medium) - A Picture of Genomic Similarities and Differences.</title>
        <authorList>
            <person name="Dluhosova J."/>
            <person name="Istvanek J."/>
            <person name="Nedelnik J."/>
            <person name="Repkova J."/>
        </authorList>
    </citation>
    <scope>NUCLEOTIDE SEQUENCE [LARGE SCALE GENOMIC DNA]</scope>
    <source>
        <strain evidence="6">cv. 10/8</strain>
        <tissue evidence="5">Leaf</tissue>
    </source>
</reference>
<dbReference type="PANTHER" id="PTHR31044:SF130">
    <property type="entry name" value="CARBOHYDRATE-BINDING X8 DOMAIN SUPERFAMILY PROTEIN"/>
    <property type="match status" value="1"/>
</dbReference>
<dbReference type="AlphaFoldDB" id="A0A392Q7J7"/>
<evidence type="ECO:0000256" key="2">
    <source>
        <dbReference type="ARBA" id="ARBA00022622"/>
    </source>
</evidence>
<dbReference type="Proteomes" id="UP000265520">
    <property type="component" value="Unassembled WGS sequence"/>
</dbReference>
<dbReference type="InterPro" id="IPR012946">
    <property type="entry name" value="X8"/>
</dbReference>
<comment type="subcellular location">
    <subcellularLocation>
        <location evidence="1">Cell membrane</location>
        <topology evidence="1">Lipid-anchor</topology>
        <topology evidence="1">GPI-anchor</topology>
    </subcellularLocation>
</comment>
<evidence type="ECO:0000259" key="4">
    <source>
        <dbReference type="SMART" id="SM00768"/>
    </source>
</evidence>
<feature type="non-terminal residue" evidence="5">
    <location>
        <position position="1"/>
    </location>
</feature>
<evidence type="ECO:0000256" key="1">
    <source>
        <dbReference type="ARBA" id="ARBA00004609"/>
    </source>
</evidence>
<comment type="caution">
    <text evidence="5">The sequence shown here is derived from an EMBL/GenBank/DDBJ whole genome shotgun (WGS) entry which is preliminary data.</text>
</comment>
<dbReference type="GO" id="GO:0005886">
    <property type="term" value="C:plasma membrane"/>
    <property type="evidence" value="ECO:0007669"/>
    <property type="project" value="UniProtKB-SubCell"/>
</dbReference>
<keyword evidence="6" id="KW-1185">Reference proteome</keyword>
<protein>
    <recommendedName>
        <fullName evidence="4">X8 domain-containing protein</fullName>
    </recommendedName>
</protein>
<accession>A0A392Q7J7</accession>
<keyword evidence="2" id="KW-0336">GPI-anchor</keyword>
<keyword evidence="2" id="KW-0325">Glycoprotein</keyword>
<feature type="domain" description="X8" evidence="4">
    <location>
        <begin position="22"/>
        <end position="105"/>
    </location>
</feature>
<keyword evidence="2" id="KW-0449">Lipoprotein</keyword>
<keyword evidence="2" id="KW-0472">Membrane</keyword>
<evidence type="ECO:0000256" key="3">
    <source>
        <dbReference type="ARBA" id="ARBA00022729"/>
    </source>
</evidence>
<sequence>GSRNQLFANGTTTVDATNDAPGWCVAYPSQSTEQLKAYIDVKCQNTPEERELCLQMWIGGTCYEPDTAYNHASLLVNKLYSKKGKNLPCDNGILVRTDPSKLCFFRIS</sequence>
<keyword evidence="3" id="KW-0732">Signal</keyword>
<dbReference type="GO" id="GO:0098552">
    <property type="term" value="C:side of membrane"/>
    <property type="evidence" value="ECO:0007669"/>
    <property type="project" value="UniProtKB-KW"/>
</dbReference>